<accession>A0A0D2AEZ7</accession>
<dbReference type="InterPro" id="IPR015943">
    <property type="entry name" value="WD40/YVTN_repeat-like_dom_sf"/>
</dbReference>
<evidence type="ECO:0000259" key="8">
    <source>
        <dbReference type="Pfam" id="PF10433"/>
    </source>
</evidence>
<protein>
    <recommendedName>
        <fullName evidence="12">Pre-mRNA-splicing factor rse1</fullName>
    </recommendedName>
</protein>
<dbReference type="Proteomes" id="UP000053259">
    <property type="component" value="Unassembled WGS sequence"/>
</dbReference>
<dbReference type="GO" id="GO:0005681">
    <property type="term" value="C:spliceosomal complex"/>
    <property type="evidence" value="ECO:0007669"/>
    <property type="project" value="UniProtKB-KW"/>
</dbReference>
<dbReference type="Gene3D" id="2.130.10.10">
    <property type="entry name" value="YVTN repeat-like/Quinoprotein amine dehydrogenase"/>
    <property type="match status" value="3"/>
</dbReference>
<keyword evidence="5" id="KW-0539">Nucleus</keyword>
<evidence type="ECO:0000256" key="6">
    <source>
        <dbReference type="ARBA" id="ARBA00038266"/>
    </source>
</evidence>
<dbReference type="GO" id="GO:0003676">
    <property type="term" value="F:nucleic acid binding"/>
    <property type="evidence" value="ECO:0007669"/>
    <property type="project" value="InterPro"/>
</dbReference>
<dbReference type="FunFam" id="2.130.10.10:FF:001143">
    <property type="entry name" value="Pre-mRNA-splicing factor rse-1, putative"/>
    <property type="match status" value="1"/>
</dbReference>
<evidence type="ECO:0000313" key="10">
    <source>
        <dbReference type="EMBL" id="KIW05000.1"/>
    </source>
</evidence>
<dbReference type="STRING" id="253628.A0A0D2AEZ7"/>
<evidence type="ECO:0000256" key="5">
    <source>
        <dbReference type="ARBA" id="ARBA00023242"/>
    </source>
</evidence>
<keyword evidence="2" id="KW-0507">mRNA processing</keyword>
<comment type="subcellular location">
    <subcellularLocation>
        <location evidence="1">Nucleus</location>
    </subcellularLocation>
</comment>
<dbReference type="InterPro" id="IPR058543">
    <property type="entry name" value="Beta-prop_RSE1/DDB1/CPSF1_2nd"/>
</dbReference>
<dbReference type="Pfam" id="PF23726">
    <property type="entry name" value="Beta-prop_RSE1_2nd"/>
    <property type="match status" value="1"/>
</dbReference>
<reference evidence="10 11" key="1">
    <citation type="submission" date="2015-01" db="EMBL/GenBank/DDBJ databases">
        <title>The Genome Sequence of Ochroconis gallopava CBS43764.</title>
        <authorList>
            <consortium name="The Broad Institute Genomics Platform"/>
            <person name="Cuomo C."/>
            <person name="de Hoog S."/>
            <person name="Gorbushina A."/>
            <person name="Stielow B."/>
            <person name="Teixiera M."/>
            <person name="Abouelleil A."/>
            <person name="Chapman S.B."/>
            <person name="Priest M."/>
            <person name="Young S.K."/>
            <person name="Wortman J."/>
            <person name="Nusbaum C."/>
            <person name="Birren B."/>
        </authorList>
    </citation>
    <scope>NUCLEOTIDE SEQUENCE [LARGE SCALE GENOMIC DNA]</scope>
    <source>
        <strain evidence="10 11">CBS 43764</strain>
    </source>
</reference>
<dbReference type="FunCoup" id="A0A0D2AEZ7">
    <property type="interactions" value="1284"/>
</dbReference>
<keyword evidence="3" id="KW-0747">Spliceosome</keyword>
<proteinExistence type="inferred from homology"/>
<evidence type="ECO:0000256" key="2">
    <source>
        <dbReference type="ARBA" id="ARBA00022664"/>
    </source>
</evidence>
<sequence>MAATSSMYMYSMTLQPTTAIQQAIAAQFMGIKEQQLLTATGSRLTLYRPDARNSVITPIMSHDVFGIIRAMASFRVAGGSKDYIIIASDSGRIAILEYMPDENRFKRVHLETYGKSGIRRVIPGEYLAADPKGRACMIASIEKNKLVYVLNRTANESLTISSPLEAHKPHALVFDLVALDVGYENPVFAALEIDYGESDADPTGQAYASLDKELVYYELDLGLNHVVRKWSEPVDRSANKLFQVPGGADGPSGVLVCSEDFIVYHHSNQYQTRIQIPRRQTATEDTARKRRIVSGTMHKMRGIFFFLLQTNDGDVFKLTMDLVKNEQGKLTGEVGQLNLKFFDTIPVARSLCIMKSGFLFAASESGDHGLYQVMALGDESDDPVFSSESISRDFPQVLYPDSRVSYEVNMFKPRPFQNIDLASSLNSLHPLMGLQVVNLEYQEAPELYAICGAGPRSTFRNVRHGLQVTELIAQGLPEQPVRIFTTRLRYNDAVDAYIVLAYQHNTLVLGVGDYIEEISDSGINTSVTTLAIQQMGEDSVIQVFPKGIRHISATGGINDWDVPQYRTIVAVATNTQQVAVALSSGHLVYFEMDQDGELNEYGESPQMPSGVTALAMGEVPEGRQRSPYLAVACDNSTVRILSLDPDSTLENKSIQAISAPACSLCIMSMVDSFSGSPTLYLHIGLTSGVYIRTILDEITGDLSDTRSRFLGVQPVKLYSVQLPTQRAILALTSKSWLGYADEQTKMFTLAPLDYPALQSAWSFHSDQCPHGIIGVDEKKQLRFIQTHKLDTVLRHVSVPLENTPRAFVKHPDMGPDSIRPYFYIIEADNNTLSARNRKRLKDEQKNGDVEELPPKDFGLPKADRHWASCLQIVNPLGYNEARGPIAYDDDEGRLLDPEGVIDTLYFEDDECPTAITALEFEGAHLAGRIFVVVGTAQNLVVSPRSFGCGFLHVYEVTNGGRSLEFIHKTRVDAPPTALGVFKGRILAGIGSNLVMYSLGIKQMLRKAQARNAVPNLLTSIEVMGYRIICGDIQESVTYVVYKPNENKLIPFADDSVARWTTCTTMVDYRTVAGGDKFGNLWLVRVPEKASEEADEEGAAGHLLNERGYLGGTPNRVELLIHNFVNDIPTSLTKAALVSGQKEMLIYSGLQGTIGALIPFDSREDANFFQSLESEMRKEDPPLAGRDHLVYRGQYVPVKGVVDGDLCERFFLLSHESRERIAAELDRSVREVVRKVSDMRTKFAF</sequence>
<feature type="domain" description="RSE1/DDB1/CPSF1 second beta-propeller" evidence="9">
    <location>
        <begin position="470"/>
        <end position="785"/>
    </location>
</feature>
<dbReference type="InterPro" id="IPR004871">
    <property type="entry name" value="RSE1/DDB1/CPSF1_C"/>
</dbReference>
<dbReference type="GO" id="GO:0006397">
    <property type="term" value="P:mRNA processing"/>
    <property type="evidence" value="ECO:0007669"/>
    <property type="project" value="UniProtKB-KW"/>
</dbReference>
<dbReference type="HOGENOM" id="CLU_003246_0_0_1"/>
<dbReference type="GeneID" id="27312132"/>
<feature type="domain" description="RSE1/DDB1/CPSF1 first beta-propeller" evidence="8">
    <location>
        <begin position="19"/>
        <end position="377"/>
    </location>
</feature>
<dbReference type="EMBL" id="KN847539">
    <property type="protein sequence ID" value="KIW05000.1"/>
    <property type="molecule type" value="Genomic_DNA"/>
</dbReference>
<evidence type="ECO:0000256" key="1">
    <source>
        <dbReference type="ARBA" id="ARBA00004123"/>
    </source>
</evidence>
<dbReference type="FunFam" id="2.130.10.10:FF:000031">
    <property type="entry name" value="Splicing factor 3b subunit 3"/>
    <property type="match status" value="1"/>
</dbReference>
<feature type="domain" description="RSE1/DDB1/CPSF1 C-terminal" evidence="7">
    <location>
        <begin position="893"/>
        <end position="1210"/>
    </location>
</feature>
<keyword evidence="4" id="KW-0508">mRNA splicing</keyword>
<dbReference type="OrthoDB" id="436637at2759"/>
<evidence type="ECO:0000259" key="7">
    <source>
        <dbReference type="Pfam" id="PF03178"/>
    </source>
</evidence>
<evidence type="ECO:0000259" key="9">
    <source>
        <dbReference type="Pfam" id="PF23726"/>
    </source>
</evidence>
<dbReference type="InParanoid" id="A0A0D2AEZ7"/>
<evidence type="ECO:0000313" key="11">
    <source>
        <dbReference type="Proteomes" id="UP000053259"/>
    </source>
</evidence>
<keyword evidence="11" id="KW-1185">Reference proteome</keyword>
<dbReference type="AlphaFoldDB" id="A0A0D2AEZ7"/>
<dbReference type="Pfam" id="PF03178">
    <property type="entry name" value="CPSF_A"/>
    <property type="match status" value="1"/>
</dbReference>
<organism evidence="10 11">
    <name type="scientific">Verruconis gallopava</name>
    <dbReference type="NCBI Taxonomy" id="253628"/>
    <lineage>
        <taxon>Eukaryota</taxon>
        <taxon>Fungi</taxon>
        <taxon>Dikarya</taxon>
        <taxon>Ascomycota</taxon>
        <taxon>Pezizomycotina</taxon>
        <taxon>Dothideomycetes</taxon>
        <taxon>Pleosporomycetidae</taxon>
        <taxon>Venturiales</taxon>
        <taxon>Sympoventuriaceae</taxon>
        <taxon>Verruconis</taxon>
    </lineage>
</organism>
<evidence type="ECO:0000256" key="4">
    <source>
        <dbReference type="ARBA" id="ARBA00023187"/>
    </source>
</evidence>
<dbReference type="RefSeq" id="XP_016214869.1">
    <property type="nucleotide sequence ID" value="XM_016357465.1"/>
</dbReference>
<dbReference type="InterPro" id="IPR050358">
    <property type="entry name" value="RSE1/DDB1/CFT1"/>
</dbReference>
<evidence type="ECO:0008006" key="12">
    <source>
        <dbReference type="Google" id="ProtNLM"/>
    </source>
</evidence>
<dbReference type="VEuPathDB" id="FungiDB:PV09_04159"/>
<gene>
    <name evidence="10" type="ORF">PV09_04159</name>
</gene>
<evidence type="ECO:0000256" key="3">
    <source>
        <dbReference type="ARBA" id="ARBA00022728"/>
    </source>
</evidence>
<name>A0A0D2AEZ7_9PEZI</name>
<dbReference type="Pfam" id="PF10433">
    <property type="entry name" value="Beta-prop_RSE1_1st"/>
    <property type="match status" value="1"/>
</dbReference>
<dbReference type="InterPro" id="IPR018846">
    <property type="entry name" value="Beta-prop_RSE1/DDB1/CPSF1_1st"/>
</dbReference>
<dbReference type="GO" id="GO:0008380">
    <property type="term" value="P:RNA splicing"/>
    <property type="evidence" value="ECO:0007669"/>
    <property type="project" value="UniProtKB-KW"/>
</dbReference>
<comment type="similarity">
    <text evidence="6">Belongs to the RSE1 family.</text>
</comment>
<dbReference type="PANTHER" id="PTHR10644">
    <property type="entry name" value="DNA REPAIR/RNA PROCESSING CPSF FAMILY"/>
    <property type="match status" value="1"/>
</dbReference>